<dbReference type="eggNOG" id="ENOG502ZR45">
    <property type="taxonomic scope" value="Bacteria"/>
</dbReference>
<comment type="caution">
    <text evidence="3">The sequence shown here is derived from an EMBL/GenBank/DDBJ whole genome shotgun (WGS) entry which is preliminary data.</text>
</comment>
<accession>A0A0A0ET94</accession>
<feature type="transmembrane region" description="Helical" evidence="1">
    <location>
        <begin position="6"/>
        <end position="24"/>
    </location>
</feature>
<keyword evidence="1" id="KW-0472">Membrane</keyword>
<dbReference type="EMBL" id="AVPU01000032">
    <property type="protein sequence ID" value="KGM53333.1"/>
    <property type="molecule type" value="Genomic_DNA"/>
</dbReference>
<feature type="domain" description="DUF6249" evidence="2">
    <location>
        <begin position="9"/>
        <end position="105"/>
    </location>
</feature>
<evidence type="ECO:0000259" key="2">
    <source>
        <dbReference type="Pfam" id="PF19762"/>
    </source>
</evidence>
<protein>
    <recommendedName>
        <fullName evidence="2">DUF6249 domain-containing protein</fullName>
    </recommendedName>
</protein>
<sequence length="109" mass="11906">MNNLEVLIPITLFICIVYAIKVVVDARTRAKLIANNASEELMQAMLVGEEHNRRHGSLRWGIVLTALAIGFFVIEAAGWTEVTPGVVGVLLAVTGLGNLGFYLTSRKLR</sequence>
<feature type="transmembrane region" description="Helical" evidence="1">
    <location>
        <begin position="85"/>
        <end position="104"/>
    </location>
</feature>
<organism evidence="3 4">
    <name type="scientific">Lysobacter daejeonensis GH1-9</name>
    <dbReference type="NCBI Taxonomy" id="1385517"/>
    <lineage>
        <taxon>Bacteria</taxon>
        <taxon>Pseudomonadati</taxon>
        <taxon>Pseudomonadota</taxon>
        <taxon>Gammaproteobacteria</taxon>
        <taxon>Lysobacterales</taxon>
        <taxon>Lysobacteraceae</taxon>
        <taxon>Aerolutibacter</taxon>
    </lineage>
</organism>
<evidence type="ECO:0000256" key="1">
    <source>
        <dbReference type="SAM" id="Phobius"/>
    </source>
</evidence>
<proteinExistence type="predicted"/>
<keyword evidence="1" id="KW-0812">Transmembrane</keyword>
<feature type="transmembrane region" description="Helical" evidence="1">
    <location>
        <begin position="60"/>
        <end position="79"/>
    </location>
</feature>
<evidence type="ECO:0000313" key="3">
    <source>
        <dbReference type="EMBL" id="KGM53333.1"/>
    </source>
</evidence>
<name>A0A0A0ET94_9GAMM</name>
<dbReference type="InterPro" id="IPR046216">
    <property type="entry name" value="DUF6249"/>
</dbReference>
<dbReference type="RefSeq" id="WP_036139499.1">
    <property type="nucleotide sequence ID" value="NZ_AVPU01000032.1"/>
</dbReference>
<evidence type="ECO:0000313" key="4">
    <source>
        <dbReference type="Proteomes" id="UP000029998"/>
    </source>
</evidence>
<gene>
    <name evidence="3" type="ORF">N800_07770</name>
</gene>
<reference evidence="3 4" key="1">
    <citation type="submission" date="2013-08" db="EMBL/GenBank/DDBJ databases">
        <title>Genome sequencing of Lysobacter.</title>
        <authorList>
            <person name="Zhang S."/>
            <person name="Wang G."/>
        </authorList>
    </citation>
    <scope>NUCLEOTIDE SEQUENCE [LARGE SCALE GENOMIC DNA]</scope>
    <source>
        <strain evidence="3 4">GH1-9</strain>
    </source>
</reference>
<dbReference type="OrthoDB" id="5954762at2"/>
<keyword evidence="4" id="KW-1185">Reference proteome</keyword>
<dbReference type="AlphaFoldDB" id="A0A0A0ET94"/>
<dbReference type="Proteomes" id="UP000029998">
    <property type="component" value="Unassembled WGS sequence"/>
</dbReference>
<keyword evidence="1" id="KW-1133">Transmembrane helix</keyword>
<dbReference type="Pfam" id="PF19762">
    <property type="entry name" value="DUF6249"/>
    <property type="match status" value="1"/>
</dbReference>